<dbReference type="Pfam" id="PF03749">
    <property type="entry name" value="SfsA"/>
    <property type="match status" value="1"/>
</dbReference>
<evidence type="ECO:0000259" key="2">
    <source>
        <dbReference type="Pfam" id="PF03749"/>
    </source>
</evidence>
<dbReference type="Gene3D" id="2.40.50.580">
    <property type="match status" value="1"/>
</dbReference>
<dbReference type="GeneID" id="29419286"/>
<comment type="similarity">
    <text evidence="1">Belongs to the SfsA family.</text>
</comment>
<dbReference type="GO" id="GO:0003677">
    <property type="term" value="F:DNA binding"/>
    <property type="evidence" value="ECO:0007669"/>
    <property type="project" value="InterPro"/>
</dbReference>
<reference evidence="4 5" key="1">
    <citation type="journal article" date="2015" name="Genome Announc.">
        <title>Draft Genome Sequence of Clostridium tyrobutyricum Strain DIVETGP, Isolated from Cow's Milk for Grana Padano Production.</title>
        <authorList>
            <person name="Soggiu A."/>
            <person name="Piras C."/>
            <person name="Gaiarsa S."/>
            <person name="Sassera D."/>
            <person name="Roncada P."/>
            <person name="Bendixen E."/>
            <person name="Brasca M."/>
            <person name="Bonizzi L."/>
        </authorList>
    </citation>
    <scope>NUCLEOTIDE SEQUENCE [LARGE SCALE GENOMIC DNA]</scope>
    <source>
        <strain evidence="4 5">DIVETGP</strain>
    </source>
</reference>
<dbReference type="CDD" id="cd22359">
    <property type="entry name" value="SfsA-like_bacterial"/>
    <property type="match status" value="1"/>
</dbReference>
<dbReference type="HAMAP" id="MF_00095">
    <property type="entry name" value="SfsA"/>
    <property type="match status" value="1"/>
</dbReference>
<name>W6NFL7_CLOTY</name>
<organism evidence="4 5">
    <name type="scientific">Clostridium tyrobutyricum DIVETGP</name>
    <dbReference type="NCBI Taxonomy" id="1408889"/>
    <lineage>
        <taxon>Bacteria</taxon>
        <taxon>Bacillati</taxon>
        <taxon>Bacillota</taxon>
        <taxon>Clostridia</taxon>
        <taxon>Eubacteriales</taxon>
        <taxon>Clostridiaceae</taxon>
        <taxon>Clostridium</taxon>
    </lineage>
</organism>
<dbReference type="Pfam" id="PF17746">
    <property type="entry name" value="SfsA_N"/>
    <property type="match status" value="1"/>
</dbReference>
<comment type="caution">
    <text evidence="4">The sequence shown here is derived from an EMBL/GenBank/DDBJ whole genome shotgun (WGS) entry which is preliminary data.</text>
</comment>
<evidence type="ECO:0000256" key="1">
    <source>
        <dbReference type="HAMAP-Rule" id="MF_00095"/>
    </source>
</evidence>
<dbReference type="Proteomes" id="UP000019482">
    <property type="component" value="Unassembled WGS sequence"/>
</dbReference>
<feature type="domain" description="SfsA N-terminal OB" evidence="3">
    <location>
        <begin position="13"/>
        <end position="78"/>
    </location>
</feature>
<dbReference type="InterPro" id="IPR005224">
    <property type="entry name" value="SfsA"/>
</dbReference>
<evidence type="ECO:0000313" key="4">
    <source>
        <dbReference type="EMBL" id="CDL90872.1"/>
    </source>
</evidence>
<dbReference type="FunFam" id="2.40.50.580:FF:000002">
    <property type="entry name" value="Sugar fermentation stimulation protein homolog"/>
    <property type="match status" value="1"/>
</dbReference>
<keyword evidence="5" id="KW-1185">Reference proteome</keyword>
<sequence>MIFDKRIIKAIFLTRPNRFEAYVYMDGQEILVHVPNTGRCSEILIPTVQVLLREENNPRRKTKYDLIAAYKNGKLINIDSQIPNKVVYEALNKGKIEYFKKYNKIEKEKTFGNSRFDFKLSNFENQECYLEVKGVTLEHDEVTSFPDAPTERGKKHLMELVEVKKSGREAGILFLIQMQDVRYFTPYDEMDEEFGQALRYAQREGVCVSAYNCNVGESFIELDREIQIKL</sequence>
<dbReference type="EMBL" id="CBXI010000012">
    <property type="protein sequence ID" value="CDL90872.1"/>
    <property type="molecule type" value="Genomic_DNA"/>
</dbReference>
<accession>W6NFL7</accession>
<dbReference type="NCBIfam" id="TIGR00230">
    <property type="entry name" value="sfsA"/>
    <property type="match status" value="1"/>
</dbReference>
<dbReference type="AlphaFoldDB" id="W6NFL7"/>
<dbReference type="RefSeq" id="WP_017752402.1">
    <property type="nucleotide sequence ID" value="NZ_CBXI010000012.1"/>
</dbReference>
<proteinExistence type="inferred from homology"/>
<dbReference type="OrthoDB" id="9802365at2"/>
<dbReference type="Gene3D" id="3.40.1350.60">
    <property type="match status" value="1"/>
</dbReference>
<dbReference type="InterPro" id="IPR041465">
    <property type="entry name" value="SfsA_N"/>
</dbReference>
<dbReference type="InterPro" id="IPR040452">
    <property type="entry name" value="SfsA_C"/>
</dbReference>
<dbReference type="PANTHER" id="PTHR30545:SF2">
    <property type="entry name" value="SUGAR FERMENTATION STIMULATION PROTEIN A"/>
    <property type="match status" value="1"/>
</dbReference>
<evidence type="ECO:0000259" key="3">
    <source>
        <dbReference type="Pfam" id="PF17746"/>
    </source>
</evidence>
<dbReference type="PANTHER" id="PTHR30545">
    <property type="entry name" value="SUGAR FERMENTATION STIMULATION PROTEIN A"/>
    <property type="match status" value="1"/>
</dbReference>
<feature type="domain" description="Sugar fermentation stimulation protein C-terminal" evidence="2">
    <location>
        <begin position="81"/>
        <end position="217"/>
    </location>
</feature>
<protein>
    <recommendedName>
        <fullName evidence="1">Sugar fermentation stimulation protein homolog</fullName>
    </recommendedName>
</protein>
<gene>
    <name evidence="1" type="primary">sfsA</name>
    <name evidence="4" type="ORF">CTDIVETGP_0942</name>
</gene>
<evidence type="ECO:0000313" key="5">
    <source>
        <dbReference type="Proteomes" id="UP000019482"/>
    </source>
</evidence>